<dbReference type="EMBL" id="BOOF01000063">
    <property type="protein sequence ID" value="GIH66973.1"/>
    <property type="molecule type" value="Genomic_DNA"/>
</dbReference>
<dbReference type="PROSITE" id="PS51737">
    <property type="entry name" value="RECOMBINASE_DNA_BIND"/>
    <property type="match status" value="1"/>
</dbReference>
<feature type="region of interest" description="Disordered" evidence="2">
    <location>
        <begin position="162"/>
        <end position="181"/>
    </location>
</feature>
<dbReference type="CDD" id="cd00338">
    <property type="entry name" value="Ser_Recombinase"/>
    <property type="match status" value="1"/>
</dbReference>
<evidence type="ECO:0000313" key="5">
    <source>
        <dbReference type="EMBL" id="GIH66973.1"/>
    </source>
</evidence>
<dbReference type="InterPro" id="IPR036162">
    <property type="entry name" value="Resolvase-like_N_sf"/>
</dbReference>
<keyword evidence="1" id="KW-0175">Coiled coil</keyword>
<dbReference type="SMART" id="SM00857">
    <property type="entry name" value="Resolvase"/>
    <property type="match status" value="1"/>
</dbReference>
<dbReference type="Proteomes" id="UP000660454">
    <property type="component" value="Unassembled WGS sequence"/>
</dbReference>
<name>A0ABQ4GZY2_9ACTN</name>
<evidence type="ECO:0000313" key="6">
    <source>
        <dbReference type="Proteomes" id="UP000660454"/>
    </source>
</evidence>
<evidence type="ECO:0000256" key="2">
    <source>
        <dbReference type="SAM" id="MobiDB-lite"/>
    </source>
</evidence>
<sequence length="493" mass="55227">MKVWPLNNDDVRPDAPPMVAGIYLRISDDAEGLELGVKRQEKDTIALAVRHGATEVRRYCDNDIGASTRSRKKRPEFEQLLADTESGAIQMIVYYSNSRLTRRPLEYEKIISLVERTRVRLLSVASGTVDLTTADGRMVGRVLAAADAAEAERIAERVARKNQERRERNLPHHGGPHLLGYLPPDPDKGIGVLTHLDPVACKFIRKGAEMILAGRGLTAVMDYWNREGFTRPNGQPWLFRDDVRRILLRPKAAGLVAHQGEIIGQGDWPAVLDRETWEALNVVLARKIKAKPEQRVRKYHLSGLIRCGLCGAALRIRFPGQNRAAQYSCLKGSGGCGKLSRNKQWIEDMVSAYVLDRIEIEYETSTGDEQDPDEGNQVEEQIKQLEGRIREARQQAAAGTLPMADAGAIMSAIRDQIDELKRQKARILTTQRQADTSKEDLIRTWLSDEPSLAEARRTIAAKYVSRVLIHPLPHGGRWLPHMYPADSISILPA</sequence>
<dbReference type="InterPro" id="IPR011109">
    <property type="entry name" value="DNA_bind_recombinase_dom"/>
</dbReference>
<proteinExistence type="predicted"/>
<dbReference type="PANTHER" id="PTHR30461">
    <property type="entry name" value="DNA-INVERTASE FROM LAMBDOID PROPHAGE"/>
    <property type="match status" value="1"/>
</dbReference>
<dbReference type="PANTHER" id="PTHR30461:SF23">
    <property type="entry name" value="DNA RECOMBINASE-RELATED"/>
    <property type="match status" value="1"/>
</dbReference>
<feature type="domain" description="Resolvase/invertase-type recombinase catalytic" evidence="3">
    <location>
        <begin position="19"/>
        <end position="169"/>
    </location>
</feature>
<organism evidence="5 6">
    <name type="scientific">Microbispora siamensis</name>
    <dbReference type="NCBI Taxonomy" id="564413"/>
    <lineage>
        <taxon>Bacteria</taxon>
        <taxon>Bacillati</taxon>
        <taxon>Actinomycetota</taxon>
        <taxon>Actinomycetes</taxon>
        <taxon>Streptosporangiales</taxon>
        <taxon>Streptosporangiaceae</taxon>
        <taxon>Microbispora</taxon>
    </lineage>
</organism>
<dbReference type="InterPro" id="IPR006119">
    <property type="entry name" value="Resolv_N"/>
</dbReference>
<dbReference type="PROSITE" id="PS51736">
    <property type="entry name" value="RECOMBINASES_3"/>
    <property type="match status" value="1"/>
</dbReference>
<dbReference type="InterPro" id="IPR050639">
    <property type="entry name" value="SSR_resolvase"/>
</dbReference>
<dbReference type="Gene3D" id="3.90.1750.20">
    <property type="entry name" value="Putative Large Serine Recombinase, Chain B, Domain 2"/>
    <property type="match status" value="1"/>
</dbReference>
<evidence type="ECO:0000259" key="4">
    <source>
        <dbReference type="PROSITE" id="PS51737"/>
    </source>
</evidence>
<feature type="domain" description="Recombinase" evidence="4">
    <location>
        <begin position="178"/>
        <end position="290"/>
    </location>
</feature>
<dbReference type="InterPro" id="IPR038109">
    <property type="entry name" value="DNA_bind_recomb_sf"/>
</dbReference>
<reference evidence="5 6" key="1">
    <citation type="submission" date="2021-01" db="EMBL/GenBank/DDBJ databases">
        <title>Whole genome shotgun sequence of Microbispora siamensis NBRC 104113.</title>
        <authorList>
            <person name="Komaki H."/>
            <person name="Tamura T."/>
        </authorList>
    </citation>
    <scope>NUCLEOTIDE SEQUENCE [LARGE SCALE GENOMIC DNA]</scope>
    <source>
        <strain evidence="5 6">NBRC 104113</strain>
    </source>
</reference>
<dbReference type="SUPFAM" id="SSF53041">
    <property type="entry name" value="Resolvase-like"/>
    <property type="match status" value="1"/>
</dbReference>
<evidence type="ECO:0000256" key="1">
    <source>
        <dbReference type="SAM" id="Coils"/>
    </source>
</evidence>
<dbReference type="Pfam" id="PF13408">
    <property type="entry name" value="Zn_ribbon_recom"/>
    <property type="match status" value="1"/>
</dbReference>
<keyword evidence="6" id="KW-1185">Reference proteome</keyword>
<evidence type="ECO:0000259" key="3">
    <source>
        <dbReference type="PROSITE" id="PS51736"/>
    </source>
</evidence>
<comment type="caution">
    <text evidence="5">The sequence shown here is derived from an EMBL/GenBank/DDBJ whole genome shotgun (WGS) entry which is preliminary data.</text>
</comment>
<feature type="coiled-coil region" evidence="1">
    <location>
        <begin position="375"/>
        <end position="430"/>
    </location>
</feature>
<protein>
    <submittedName>
        <fullName evidence="5">Integrase</fullName>
    </submittedName>
</protein>
<dbReference type="Gene3D" id="3.40.50.1390">
    <property type="entry name" value="Resolvase, N-terminal catalytic domain"/>
    <property type="match status" value="1"/>
</dbReference>
<dbReference type="Pfam" id="PF07508">
    <property type="entry name" value="Recombinase"/>
    <property type="match status" value="1"/>
</dbReference>
<accession>A0ABQ4GZY2</accession>
<dbReference type="RefSeq" id="WP_204052711.1">
    <property type="nucleotide sequence ID" value="NZ_BOOF01000063.1"/>
</dbReference>
<dbReference type="InterPro" id="IPR025827">
    <property type="entry name" value="Zn_ribbon_recom_dom"/>
</dbReference>
<gene>
    <name evidence="5" type="ORF">Msi02_77900</name>
</gene>
<dbReference type="Pfam" id="PF00239">
    <property type="entry name" value="Resolvase"/>
    <property type="match status" value="1"/>
</dbReference>